<dbReference type="EMBL" id="LSDG01000033">
    <property type="protein sequence ID" value="KXB66269.1"/>
    <property type="molecule type" value="Genomic_DNA"/>
</dbReference>
<dbReference type="RefSeq" id="WP_068368107.1">
    <property type="nucleotide sequence ID" value="NZ_KQ960178.1"/>
</dbReference>
<protein>
    <submittedName>
        <fullName evidence="2">Uncharacterized protein</fullName>
    </submittedName>
</protein>
<keyword evidence="1" id="KW-1133">Transmembrane helix</keyword>
<dbReference type="AlphaFoldDB" id="A0A134AF08"/>
<gene>
    <name evidence="2" type="ORF">HMPREF1863_01131</name>
</gene>
<keyword evidence="3" id="KW-1185">Reference proteome</keyword>
<comment type="caution">
    <text evidence="2">The sequence shown here is derived from an EMBL/GenBank/DDBJ whole genome shotgun (WGS) entry which is preliminary data.</text>
</comment>
<dbReference type="PATRIC" id="fig|755172.3.peg.1091"/>
<feature type="transmembrane region" description="Helical" evidence="1">
    <location>
        <begin position="65"/>
        <end position="85"/>
    </location>
</feature>
<name>A0A134AF08_9FIRM</name>
<evidence type="ECO:0000256" key="1">
    <source>
        <dbReference type="SAM" id="Phobius"/>
    </source>
</evidence>
<evidence type="ECO:0000313" key="2">
    <source>
        <dbReference type="EMBL" id="KXB66269.1"/>
    </source>
</evidence>
<organism evidence="2 3">
    <name type="scientific">Aedoeadaptatus coxii</name>
    <dbReference type="NCBI Taxonomy" id="755172"/>
    <lineage>
        <taxon>Bacteria</taxon>
        <taxon>Bacillati</taxon>
        <taxon>Bacillota</taxon>
        <taxon>Tissierellia</taxon>
        <taxon>Tissierellales</taxon>
        <taxon>Peptoniphilaceae</taxon>
        <taxon>Aedoeadaptatus</taxon>
    </lineage>
</organism>
<keyword evidence="1" id="KW-0472">Membrane</keyword>
<dbReference type="STRING" id="755172.HMPREF1863_01131"/>
<dbReference type="PROSITE" id="PS51257">
    <property type="entry name" value="PROKAR_LIPOPROTEIN"/>
    <property type="match status" value="1"/>
</dbReference>
<keyword evidence="1" id="KW-0812">Transmembrane</keyword>
<sequence length="86" mass="9759">MKKFRENLQLYTFLLGCLLIVVAYFAPTDPFPTIKPMGIATLIVAPVLGILGIVFSLINKKYRYIIPNVLLAVSFFILMDLFYLIS</sequence>
<dbReference type="Proteomes" id="UP000070442">
    <property type="component" value="Unassembled WGS sequence"/>
</dbReference>
<reference evidence="3" key="1">
    <citation type="submission" date="2016-01" db="EMBL/GenBank/DDBJ databases">
        <authorList>
            <person name="Mitreva M."/>
            <person name="Pepin K.H."/>
            <person name="Mihindukulasuriya K.A."/>
            <person name="Fulton R."/>
            <person name="Fronick C."/>
            <person name="O'Laughlin M."/>
            <person name="Miner T."/>
            <person name="Herter B."/>
            <person name="Rosa B.A."/>
            <person name="Cordes M."/>
            <person name="Tomlinson C."/>
            <person name="Wollam A."/>
            <person name="Palsikar V.B."/>
            <person name="Mardis E.R."/>
            <person name="Wilson R.K."/>
        </authorList>
    </citation>
    <scope>NUCLEOTIDE SEQUENCE [LARGE SCALE GENOMIC DNA]</scope>
    <source>
        <strain evidence="3">DNF00729</strain>
    </source>
</reference>
<feature type="transmembrane region" description="Helical" evidence="1">
    <location>
        <begin position="7"/>
        <end position="26"/>
    </location>
</feature>
<feature type="transmembrane region" description="Helical" evidence="1">
    <location>
        <begin position="38"/>
        <end position="58"/>
    </location>
</feature>
<proteinExistence type="predicted"/>
<evidence type="ECO:0000313" key="3">
    <source>
        <dbReference type="Proteomes" id="UP000070442"/>
    </source>
</evidence>
<dbReference type="OrthoDB" id="1693093at2"/>
<accession>A0A134AF08</accession>